<organism evidence="1 2">
    <name type="scientific">Symbiodinium necroappetens</name>
    <dbReference type="NCBI Taxonomy" id="1628268"/>
    <lineage>
        <taxon>Eukaryota</taxon>
        <taxon>Sar</taxon>
        <taxon>Alveolata</taxon>
        <taxon>Dinophyceae</taxon>
        <taxon>Suessiales</taxon>
        <taxon>Symbiodiniaceae</taxon>
        <taxon>Symbiodinium</taxon>
    </lineage>
</organism>
<dbReference type="OrthoDB" id="10316374at2759"/>
<evidence type="ECO:0000313" key="2">
    <source>
        <dbReference type="Proteomes" id="UP000601435"/>
    </source>
</evidence>
<accession>A0A813BRB8</accession>
<protein>
    <submittedName>
        <fullName evidence="1">Uncharacterized protein</fullName>
    </submittedName>
</protein>
<dbReference type="Proteomes" id="UP000601435">
    <property type="component" value="Unassembled WGS sequence"/>
</dbReference>
<reference evidence="1" key="1">
    <citation type="submission" date="2021-02" db="EMBL/GenBank/DDBJ databases">
        <authorList>
            <person name="Dougan E. K."/>
            <person name="Rhodes N."/>
            <person name="Thang M."/>
            <person name="Chan C."/>
        </authorList>
    </citation>
    <scope>NUCLEOTIDE SEQUENCE</scope>
</reference>
<proteinExistence type="predicted"/>
<evidence type="ECO:0000313" key="1">
    <source>
        <dbReference type="EMBL" id="CAE7917965.1"/>
    </source>
</evidence>
<sequence>MFRFCSETGASLGFCRQLTTDKCPSHTCLTRTHGTPWSTIRFEAATCRVQTATLWTDWCWLLVLTAVWLFADLLCKPPLLAVCILSVPSSAGEGHGNVSTKLANRYLLSAMSALNVELALSHQCGAVVLESDMCSRSSSTLPAWHVLLLSLSHGSIGSVDRRIRGILHFLLCIRIQVHADCSDGGTTARM</sequence>
<comment type="caution">
    <text evidence="1">The sequence shown here is derived from an EMBL/GenBank/DDBJ whole genome shotgun (WGS) entry which is preliminary data.</text>
</comment>
<keyword evidence="2" id="KW-1185">Reference proteome</keyword>
<dbReference type="AlphaFoldDB" id="A0A813BRB8"/>
<gene>
    <name evidence="1" type="ORF">SNEC2469_LOCUS31512</name>
</gene>
<dbReference type="EMBL" id="CAJNJA010076608">
    <property type="protein sequence ID" value="CAE7917965.1"/>
    <property type="molecule type" value="Genomic_DNA"/>
</dbReference>
<name>A0A813BRB8_9DINO</name>